<dbReference type="EMBL" id="JANJHC010000002">
    <property type="protein sequence ID" value="MDA5622221.1"/>
    <property type="molecule type" value="Genomic_DNA"/>
</dbReference>
<sequence length="119" mass="14146">MAYSANFRFLNKCHSNIMLGCHDEIKNLFVHKFFRNFRNLGRIAKNLLFFKLLCVPKNRNFLGIFRKNFRNFLGSPKTGKMRIGRIKQEIGRIKQEIGRIKQEIGRIILDKLLNNNMFI</sequence>
<dbReference type="AlphaFoldDB" id="A0A9X3ZKH5"/>
<protein>
    <submittedName>
        <fullName evidence="1">Uncharacterized protein</fullName>
    </submittedName>
</protein>
<comment type="caution">
    <text evidence="1">The sequence shown here is derived from an EMBL/GenBank/DDBJ whole genome shotgun (WGS) entry which is preliminary data.</text>
</comment>
<evidence type="ECO:0000313" key="1">
    <source>
        <dbReference type="EMBL" id="MDA5622221.1"/>
    </source>
</evidence>
<gene>
    <name evidence="1" type="ORF">NM948_01400</name>
</gene>
<dbReference type="RefSeq" id="WP_195187062.1">
    <property type="nucleotide sequence ID" value="NZ_JADMLI010000017.1"/>
</dbReference>
<organism evidence="1 2">
    <name type="scientific">Pasteurella multocida</name>
    <dbReference type="NCBI Taxonomy" id="747"/>
    <lineage>
        <taxon>Bacteria</taxon>
        <taxon>Pseudomonadati</taxon>
        <taxon>Pseudomonadota</taxon>
        <taxon>Gammaproteobacteria</taxon>
        <taxon>Pasteurellales</taxon>
        <taxon>Pasteurellaceae</taxon>
        <taxon>Pasteurella</taxon>
    </lineage>
</organism>
<name>A0A9X3ZKH5_PASMD</name>
<accession>A0A9X3ZKH5</accession>
<reference evidence="1" key="1">
    <citation type="submission" date="2022-07" db="EMBL/GenBank/DDBJ databases">
        <title>Genome-based characterization of novel serogroup A variants of Pasteurella multocida.</title>
        <authorList>
            <person name="Prajapati A."/>
            <person name="Yogisharadhya R."/>
            <person name="Mohanty N."/>
            <person name="Chanda M."/>
            <person name="Mendem S.K."/>
            <person name="Siddaramappa S."/>
            <person name="Shivachandra S.B."/>
        </authorList>
    </citation>
    <scope>NUCLEOTIDE SEQUENCE</scope>
    <source>
        <strain evidence="1">NIVEDIPm19</strain>
    </source>
</reference>
<evidence type="ECO:0000313" key="2">
    <source>
        <dbReference type="Proteomes" id="UP001145481"/>
    </source>
</evidence>
<dbReference type="Proteomes" id="UP001145481">
    <property type="component" value="Unassembled WGS sequence"/>
</dbReference>
<proteinExistence type="predicted"/>